<dbReference type="InterPro" id="IPR019734">
    <property type="entry name" value="TPR_rpt"/>
</dbReference>
<keyword evidence="2 3" id="KW-0802">TPR repeat</keyword>
<comment type="caution">
    <text evidence="5">The sequence shown here is derived from an EMBL/GenBank/DDBJ whole genome shotgun (WGS) entry which is preliminary data.</text>
</comment>
<dbReference type="InParanoid" id="A0A409YK87"/>
<evidence type="ECO:0000313" key="5">
    <source>
        <dbReference type="EMBL" id="PPR03450.1"/>
    </source>
</evidence>
<evidence type="ECO:0000313" key="6">
    <source>
        <dbReference type="Proteomes" id="UP000284706"/>
    </source>
</evidence>
<name>A0A409YK87_9AGAR</name>
<dbReference type="PROSITE" id="PS50005">
    <property type="entry name" value="TPR"/>
    <property type="match status" value="2"/>
</dbReference>
<feature type="repeat" description="TPR" evidence="3">
    <location>
        <begin position="596"/>
        <end position="629"/>
    </location>
</feature>
<dbReference type="Proteomes" id="UP000284706">
    <property type="component" value="Unassembled WGS sequence"/>
</dbReference>
<dbReference type="PANTHER" id="PTHR16193">
    <property type="entry name" value="TETRATRICOPEPTIDE REPEAT PROTEIN 27"/>
    <property type="match status" value="1"/>
</dbReference>
<evidence type="ECO:0000256" key="4">
    <source>
        <dbReference type="SAM" id="MobiDB-lite"/>
    </source>
</evidence>
<sequence>MDAANLALAEKSLLRGQWDPEIPGSQNNSASNLAKLAVDCRFRDVLRSDKARILLRPLSEDLDLPLQKLLDFGIKPTEEDKVEAELTRLALAVTCLHAFVQANWTGPDLDVTPLDVLSENSDASITWTEEAIHAKAISELAFGGEPAYHLAKVPIFLRLAQLLVGSHYEHLQSIHWWRLRVETVHQRILDEPVPVSVNYHELLEPLRSSVAREPDLAGRMYLELGLLDHTLSQDRMAAESFIKAARATGMEYELTGALGRRTKFQEKDLTQLVLLAESRLDDSNGVITSDQAEGQKVNPDRVDKKNVPETLALNDDTLLEQTEFTSSRPAAPGSNLSHIDPSAQPPLHPLDQCILLSLCLNVRNTSPSHGLTAEQMSPYVSRVISHPRNWSVHTMALLLRSRLESTRTRTVERSTLQLQALIDQMPTSDSSISERLLFFHSIPLPSKWEMEKELAQRFLSIGVIKSALEIFERLEMWEDVVKCYGALEKPEKGIAIVRDLLEGRKQEAEVVISRAKATSTQRKQLQDTTREAKLWCLLGDLDPANAEQHYKRAWDLSNETSGRAMRSLGGYYFARARYEEAISCLRRAVKINPLLTRSWFILGCACMRLEDWEGAKDAFSRCVAIDEEDGESWNNLASMYLRIGVSKEKHDTNEQEEDDHTAASSEAQGAGDVSPAKSMESDGSSKSIPFENKMLAFRALKHGLRYSYDNWRMWYNFMIVAMDVGELQEACRALGRIVEQTSDKAGALTVDEDVLDRLVDAVTRAPADPEEAATQEGAISNPNEGHGLYRSVLNLFERTLLPRLSSPRIFRAYARLLSWQNRWEEAIKAYLDAYRCSAAGTFEKGETDSAKWREAVAEVEEIVDILRNFGPRVEGYKWRLQARSIVRTFIGRSREFEDEAEWTRLTELQEDLRKEDD</sequence>
<dbReference type="OrthoDB" id="1936594at2759"/>
<dbReference type="Pfam" id="PF13181">
    <property type="entry name" value="TPR_8"/>
    <property type="match status" value="2"/>
</dbReference>
<keyword evidence="6" id="KW-1185">Reference proteome</keyword>
<evidence type="ECO:0000256" key="1">
    <source>
        <dbReference type="ARBA" id="ARBA00022737"/>
    </source>
</evidence>
<dbReference type="STRING" id="231916.A0A409YK87"/>
<reference evidence="5 6" key="1">
    <citation type="journal article" date="2018" name="Evol. Lett.">
        <title>Horizontal gene cluster transfer increased hallucinogenic mushroom diversity.</title>
        <authorList>
            <person name="Reynolds H.T."/>
            <person name="Vijayakumar V."/>
            <person name="Gluck-Thaler E."/>
            <person name="Korotkin H.B."/>
            <person name="Matheny P.B."/>
            <person name="Slot J.C."/>
        </authorList>
    </citation>
    <scope>NUCLEOTIDE SEQUENCE [LARGE SCALE GENOMIC DNA]</scope>
    <source>
        <strain evidence="5 6">SRW20</strain>
    </source>
</reference>
<feature type="region of interest" description="Disordered" evidence="4">
    <location>
        <begin position="649"/>
        <end position="685"/>
    </location>
</feature>
<proteinExistence type="predicted"/>
<dbReference type="PANTHER" id="PTHR16193:SF0">
    <property type="entry name" value="TETRATRICOPEPTIDE REPEAT PROTEIN 27"/>
    <property type="match status" value="1"/>
</dbReference>
<dbReference type="InterPro" id="IPR044244">
    <property type="entry name" value="TTC27/Emw1"/>
</dbReference>
<feature type="region of interest" description="Disordered" evidence="4">
    <location>
        <begin position="285"/>
        <end position="304"/>
    </location>
</feature>
<organism evidence="5 6">
    <name type="scientific">Gymnopilus dilepis</name>
    <dbReference type="NCBI Taxonomy" id="231916"/>
    <lineage>
        <taxon>Eukaryota</taxon>
        <taxon>Fungi</taxon>
        <taxon>Dikarya</taxon>
        <taxon>Basidiomycota</taxon>
        <taxon>Agaricomycotina</taxon>
        <taxon>Agaricomycetes</taxon>
        <taxon>Agaricomycetidae</taxon>
        <taxon>Agaricales</taxon>
        <taxon>Agaricineae</taxon>
        <taxon>Hymenogastraceae</taxon>
        <taxon>Gymnopilus</taxon>
    </lineage>
</organism>
<dbReference type="SUPFAM" id="SSF48452">
    <property type="entry name" value="TPR-like"/>
    <property type="match status" value="2"/>
</dbReference>
<feature type="repeat" description="TPR" evidence="3">
    <location>
        <begin position="562"/>
        <end position="595"/>
    </location>
</feature>
<dbReference type="AlphaFoldDB" id="A0A409YK87"/>
<gene>
    <name evidence="5" type="ORF">CVT26_007866</name>
</gene>
<evidence type="ECO:0000256" key="3">
    <source>
        <dbReference type="PROSITE-ProRule" id="PRU00339"/>
    </source>
</evidence>
<protein>
    <submittedName>
        <fullName evidence="5">Uncharacterized protein</fullName>
    </submittedName>
</protein>
<dbReference type="EMBL" id="NHYE01000736">
    <property type="protein sequence ID" value="PPR03450.1"/>
    <property type="molecule type" value="Genomic_DNA"/>
</dbReference>
<dbReference type="Gene3D" id="1.25.40.10">
    <property type="entry name" value="Tetratricopeptide repeat domain"/>
    <property type="match status" value="1"/>
</dbReference>
<evidence type="ECO:0000256" key="2">
    <source>
        <dbReference type="ARBA" id="ARBA00022803"/>
    </source>
</evidence>
<dbReference type="FunCoup" id="A0A409YK87">
    <property type="interactions" value="797"/>
</dbReference>
<dbReference type="InterPro" id="IPR011990">
    <property type="entry name" value="TPR-like_helical_dom_sf"/>
</dbReference>
<feature type="region of interest" description="Disordered" evidence="4">
    <location>
        <begin position="323"/>
        <end position="343"/>
    </location>
</feature>
<accession>A0A409YK87</accession>
<dbReference type="SMART" id="SM00028">
    <property type="entry name" value="TPR"/>
    <property type="match status" value="2"/>
</dbReference>
<keyword evidence="1" id="KW-0677">Repeat</keyword>